<dbReference type="AlphaFoldDB" id="A0A4Q7NQ03"/>
<dbReference type="EMBL" id="SGXD01000003">
    <property type="protein sequence ID" value="RZS87405.1"/>
    <property type="molecule type" value="Genomic_DNA"/>
</dbReference>
<name>A0A4Q7NQ03_9ACTN</name>
<accession>A0A4Q7NQ03</accession>
<organism evidence="2 3">
    <name type="scientific">Motilibacter rhizosphaerae</name>
    <dbReference type="NCBI Taxonomy" id="598652"/>
    <lineage>
        <taxon>Bacteria</taxon>
        <taxon>Bacillati</taxon>
        <taxon>Actinomycetota</taxon>
        <taxon>Actinomycetes</taxon>
        <taxon>Motilibacterales</taxon>
        <taxon>Motilibacteraceae</taxon>
        <taxon>Motilibacter</taxon>
    </lineage>
</organism>
<dbReference type="GO" id="GO:0016740">
    <property type="term" value="F:transferase activity"/>
    <property type="evidence" value="ECO:0007669"/>
    <property type="project" value="UniProtKB-KW"/>
</dbReference>
<dbReference type="InterPro" id="IPR029044">
    <property type="entry name" value="Nucleotide-diphossugar_trans"/>
</dbReference>
<evidence type="ECO:0000313" key="3">
    <source>
        <dbReference type="Proteomes" id="UP000293638"/>
    </source>
</evidence>
<dbReference type="Gene3D" id="3.90.550.10">
    <property type="entry name" value="Spore Coat Polysaccharide Biosynthesis Protein SpsA, Chain A"/>
    <property type="match status" value="1"/>
</dbReference>
<evidence type="ECO:0000313" key="2">
    <source>
        <dbReference type="EMBL" id="RZS87405.1"/>
    </source>
</evidence>
<keyword evidence="3" id="KW-1185">Reference proteome</keyword>
<dbReference type="InterPro" id="IPR050834">
    <property type="entry name" value="Glycosyltransf_2"/>
</dbReference>
<feature type="domain" description="Glycosyltransferase 2-like" evidence="1">
    <location>
        <begin position="18"/>
        <end position="141"/>
    </location>
</feature>
<gene>
    <name evidence="2" type="ORF">EV189_2834</name>
</gene>
<keyword evidence="2" id="KW-0808">Transferase</keyword>
<proteinExistence type="predicted"/>
<comment type="caution">
    <text evidence="2">The sequence shown here is derived from an EMBL/GenBank/DDBJ whole genome shotgun (WGS) entry which is preliminary data.</text>
</comment>
<dbReference type="Pfam" id="PF00535">
    <property type="entry name" value="Glycos_transf_2"/>
    <property type="match status" value="1"/>
</dbReference>
<reference evidence="2 3" key="1">
    <citation type="submission" date="2019-02" db="EMBL/GenBank/DDBJ databases">
        <title>Genomic Encyclopedia of Type Strains, Phase IV (KMG-IV): sequencing the most valuable type-strain genomes for metagenomic binning, comparative biology and taxonomic classification.</title>
        <authorList>
            <person name="Goeker M."/>
        </authorList>
    </citation>
    <scope>NUCLEOTIDE SEQUENCE [LARGE SCALE GENOMIC DNA]</scope>
    <source>
        <strain evidence="2 3">DSM 45622</strain>
    </source>
</reference>
<protein>
    <submittedName>
        <fullName evidence="2">Glycosyl transferase family 2</fullName>
    </submittedName>
</protein>
<sequence>MSGDRTSHGSATVPLLTLAIPTYNRAPQLDELLAHLVAELAPVDVAWELAVHDNASTDSTSEVVERWQRKVGEERFRYVRHQRNTGGIANLVSTLELARGTWVWTLGDDDVLHPGCVAEVIRIVQEQPDLALLFLNFCGRNGITGEMTKPHYFDTAAAGRTEDGRAAFMHQFAHDMGSVIFLTACIYRTDYAQQAVASWQGSLDNWALAAYLTGATAAHGPVLVTERNWVDCIEAVSSWMQQKGLWAKIQYHDVPVAMSALVGQGYPVEWCRRMGLHLLTRPLSPKALVRHVRAAYYYPRYLRALPRVLFLKEAS</sequence>
<dbReference type="InterPro" id="IPR001173">
    <property type="entry name" value="Glyco_trans_2-like"/>
</dbReference>
<dbReference type="SUPFAM" id="SSF53448">
    <property type="entry name" value="Nucleotide-diphospho-sugar transferases"/>
    <property type="match status" value="1"/>
</dbReference>
<dbReference type="RefSeq" id="WP_165400303.1">
    <property type="nucleotide sequence ID" value="NZ_SGXD01000003.1"/>
</dbReference>
<dbReference type="PANTHER" id="PTHR43685">
    <property type="entry name" value="GLYCOSYLTRANSFERASE"/>
    <property type="match status" value="1"/>
</dbReference>
<evidence type="ECO:0000259" key="1">
    <source>
        <dbReference type="Pfam" id="PF00535"/>
    </source>
</evidence>
<dbReference type="Proteomes" id="UP000293638">
    <property type="component" value="Unassembled WGS sequence"/>
</dbReference>
<dbReference type="PANTHER" id="PTHR43685:SF2">
    <property type="entry name" value="GLYCOSYLTRANSFERASE 2-LIKE DOMAIN-CONTAINING PROTEIN"/>
    <property type="match status" value="1"/>
</dbReference>